<evidence type="ECO:0000256" key="2">
    <source>
        <dbReference type="SAM" id="Coils"/>
    </source>
</evidence>
<keyword evidence="6" id="KW-1185">Reference proteome</keyword>
<evidence type="ECO:0000313" key="6">
    <source>
        <dbReference type="Proteomes" id="UP001164746"/>
    </source>
</evidence>
<feature type="coiled-coil region" evidence="2">
    <location>
        <begin position="776"/>
        <end position="803"/>
    </location>
</feature>
<evidence type="ECO:0000256" key="3">
    <source>
        <dbReference type="SAM" id="MobiDB-lite"/>
    </source>
</evidence>
<proteinExistence type="inferred from homology"/>
<evidence type="ECO:0000313" key="5">
    <source>
        <dbReference type="EMBL" id="WAR25726.1"/>
    </source>
</evidence>
<comment type="similarity">
    <text evidence="1">Belongs to the protein kinase superfamily. TKL Ser/Thr protein kinase family. ROCO subfamily.</text>
</comment>
<feature type="region of interest" description="Disordered" evidence="3">
    <location>
        <begin position="146"/>
        <end position="187"/>
    </location>
</feature>
<dbReference type="EMBL" id="CP111025">
    <property type="protein sequence ID" value="WAR25726.1"/>
    <property type="molecule type" value="Genomic_DNA"/>
</dbReference>
<keyword evidence="2" id="KW-0175">Coiled coil</keyword>
<dbReference type="InterPro" id="IPR011009">
    <property type="entry name" value="Kinase-like_dom_sf"/>
</dbReference>
<name>A0ABY7FY23_MYAAR</name>
<dbReference type="Proteomes" id="UP001164746">
    <property type="component" value="Chromosome 14"/>
</dbReference>
<dbReference type="PANTHER" id="PTHR26392:SF92">
    <property type="entry name" value="PROTEIN KINASE DOMAIN-CONTAINING PROTEIN"/>
    <property type="match status" value="1"/>
</dbReference>
<dbReference type="InterPro" id="IPR027417">
    <property type="entry name" value="P-loop_NTPase"/>
</dbReference>
<dbReference type="SUPFAM" id="SSF52540">
    <property type="entry name" value="P-loop containing nucleoside triphosphate hydrolases"/>
    <property type="match status" value="1"/>
</dbReference>
<protein>
    <submittedName>
        <fullName evidence="5">STE20-like protein</fullName>
    </submittedName>
</protein>
<reference evidence="5" key="1">
    <citation type="submission" date="2022-11" db="EMBL/GenBank/DDBJ databases">
        <title>Centuries of genome instability and evolution in soft-shell clam transmissible cancer (bioRxiv).</title>
        <authorList>
            <person name="Hart S.F.M."/>
            <person name="Yonemitsu M.A."/>
            <person name="Giersch R.M."/>
            <person name="Beal B.F."/>
            <person name="Arriagada G."/>
            <person name="Davis B.W."/>
            <person name="Ostrander E.A."/>
            <person name="Goff S.P."/>
            <person name="Metzger M.J."/>
        </authorList>
    </citation>
    <scope>NUCLEOTIDE SEQUENCE</scope>
    <source>
        <strain evidence="5">MELC-2E11</strain>
        <tissue evidence="5">Siphon/mantle</tissue>
    </source>
</reference>
<evidence type="ECO:0000259" key="4">
    <source>
        <dbReference type="PROSITE" id="PS50011"/>
    </source>
</evidence>
<dbReference type="InterPro" id="IPR001245">
    <property type="entry name" value="Ser-Thr/Tyr_kinase_cat_dom"/>
</dbReference>
<dbReference type="PANTHER" id="PTHR26392">
    <property type="entry name" value="MITOGEN-ACTIVATED PROTEIN KINASE KINASE KINASE 7-RELATED"/>
    <property type="match status" value="1"/>
</dbReference>
<feature type="compositionally biased region" description="Basic and acidic residues" evidence="3">
    <location>
        <begin position="325"/>
        <end position="341"/>
    </location>
</feature>
<dbReference type="InterPro" id="IPR045063">
    <property type="entry name" value="Dynamin_N"/>
</dbReference>
<feature type="compositionally biased region" description="Basic and acidic residues" evidence="3">
    <location>
        <begin position="30"/>
        <end position="40"/>
    </location>
</feature>
<dbReference type="Gene3D" id="3.40.50.300">
    <property type="entry name" value="P-loop containing nucleotide triphosphate hydrolases"/>
    <property type="match status" value="1"/>
</dbReference>
<organism evidence="5 6">
    <name type="scientific">Mya arenaria</name>
    <name type="common">Soft-shell clam</name>
    <dbReference type="NCBI Taxonomy" id="6604"/>
    <lineage>
        <taxon>Eukaryota</taxon>
        <taxon>Metazoa</taxon>
        <taxon>Spiralia</taxon>
        <taxon>Lophotrochozoa</taxon>
        <taxon>Mollusca</taxon>
        <taxon>Bivalvia</taxon>
        <taxon>Autobranchia</taxon>
        <taxon>Heteroconchia</taxon>
        <taxon>Euheterodonta</taxon>
        <taxon>Imparidentia</taxon>
        <taxon>Neoheterodontei</taxon>
        <taxon>Myida</taxon>
        <taxon>Myoidea</taxon>
        <taxon>Myidae</taxon>
        <taxon>Mya</taxon>
    </lineage>
</organism>
<dbReference type="CDD" id="cd00882">
    <property type="entry name" value="Ras_like_GTPase"/>
    <property type="match status" value="1"/>
</dbReference>
<dbReference type="InterPro" id="IPR000719">
    <property type="entry name" value="Prot_kinase_dom"/>
</dbReference>
<gene>
    <name evidence="5" type="ORF">MAR_011430</name>
</gene>
<dbReference type="PROSITE" id="PS50011">
    <property type="entry name" value="PROTEIN_KINASE_DOM"/>
    <property type="match status" value="1"/>
</dbReference>
<dbReference type="Pfam" id="PF07714">
    <property type="entry name" value="PK_Tyr_Ser-Thr"/>
    <property type="match status" value="1"/>
</dbReference>
<dbReference type="SUPFAM" id="SSF56112">
    <property type="entry name" value="Protein kinase-like (PK-like)"/>
    <property type="match status" value="1"/>
</dbReference>
<dbReference type="Pfam" id="PF00350">
    <property type="entry name" value="Dynamin_N"/>
    <property type="match status" value="1"/>
</dbReference>
<dbReference type="Gene3D" id="1.10.510.10">
    <property type="entry name" value="Transferase(Phosphotransferase) domain 1"/>
    <property type="match status" value="1"/>
</dbReference>
<accession>A0ABY7FY23</accession>
<feature type="domain" description="Protein kinase" evidence="4">
    <location>
        <begin position="1000"/>
        <end position="1276"/>
    </location>
</feature>
<evidence type="ECO:0000256" key="1">
    <source>
        <dbReference type="ARBA" id="ARBA00008171"/>
    </source>
</evidence>
<feature type="region of interest" description="Disordered" evidence="3">
    <location>
        <begin position="319"/>
        <end position="341"/>
    </location>
</feature>
<sequence length="1303" mass="149190">MDRLKAYFSKTKSDRENEYRVKSKRKPSKPVKETFKRTSDVFRQTAVPNGDRSKTDRPNSTGDLEVLKDEVASSGAFKITPVDNGGNVLAEIKPNHLISETRVFNERATGCAKFIIGGFRNDRSVENASYTDKHHHRIDTEILLETPDGVSPLSGHGGRQPSAGRLSEQHGHAQTIESQTHEQHDRSIYSNENEIDQRELEYDKNGDEIYHVSITEDKQTDVPATQNIPEMPHEEVVATGVIYQRELDDDNNSDELCDTETNQVDATDGSGLKRTITSQMLTELEDVMDAMTLADEHGVPVDGLDSVEEMLDRFRLHMQKQAKSNAKEKIERSMVRAGQDDRKRRIKLAEVMRDMKTIVNRQGPEAESKRPDSEFVQELLRTEGTSSETSAGKSSVLNLLLEDDLLPVHNNSSTSTITVVRYHTRRHVRIVYKTPMRSDDVFDLDTEGMQRLHAIAFMKSASEREHHDVQEVQVFLPLPLLQGGLVLVDTPGIGENEFLETELVNFISGHHIRGFVYIIKTDNAGGVQEDRIVIEQQRSTTDVTGRRSTFDPKSALFVCNRVDLVQKSEVEKVKQNAIDKLSACWPCFDESQVLFLSTERARQDVQADKDYINDHFRRLLDSLKELYISALEKRIKQSYKWIENVQRRTVHHLKAVVRRLDMTDMDLKVQSDATRKRLTRLQDKSHTVLLEQRKKVDAKAEELYHILLKLLSSEKCKEFLTTGWSGDEIPKVDMGLGDWKWIKTHIQEAFFDKMMAYVEQWERDEEIVEKIEADITSKVKLELQILQEELESIEREIDGESSSVSSDGMSTLGKSRRCSIMPLSPTKLKLMIAEPKMPIKLAGRVTRPFKAVFEPFKNKMKVNEYKNNPVSVAEDCARVMYNELCSGNVRSRQGEENIDPPLSVIANYLMQRPRDYLNAIERKVPEMILSNQLLLNHVEERLDTERMYQNEYVEMMEATESLRKSLREYGEGYIFVEDFNRGELQILKPTVDGREGQSVAFNVCDFMNNSSGEVDYSRRRDIRGLWTVSYGGILVRNGLERPVAIRVYLPSSGVDFTFKEVAKLRCLSCRNTNIAEFLGIHNAETPTPAFVYDGDLRSLRKWLATGFCSRRDLVPEMLLEVACGLEYLHNKGLVHMELTQDTITLDEEGNVRLTGACLPRHAHFPDYRETTEAGDFVYLAPEVLRKERYEPPADIYSFGLLVLEMIHYGVPAVFGSERRMTLYDFADKVNPEAMLNLDKTLEIFTIKTRALIINCLDKDPRERPCLKEVVEFTDLIKTEKEALDKFPTRRSKAVIKKPSFERT</sequence>
<feature type="region of interest" description="Disordered" evidence="3">
    <location>
        <begin position="15"/>
        <end position="62"/>
    </location>
</feature>